<sequence>MKWEKDAKEGVIVAGGNDEGDSLRQLYNPQGLIVDHLGHIYVADCRNDRVIRWCEGKEESEIIVGGYGEGNHSNQLNSPMGLSFDSEENLYVVDWGNHRVQKFEKN</sequence>
<dbReference type="Proteomes" id="UP000663832">
    <property type="component" value="Unassembled WGS sequence"/>
</dbReference>
<gene>
    <name evidence="3" type="ORF">BJG266_LOCUS25652</name>
    <name evidence="4" type="ORF">QVE165_LOCUS40638</name>
    <name evidence="5" type="ORF">QVE165_LOCUS41338</name>
</gene>
<dbReference type="Gene3D" id="2.120.10.30">
    <property type="entry name" value="TolB, C-terminal domain"/>
    <property type="match status" value="1"/>
</dbReference>
<dbReference type="GO" id="GO:0000209">
    <property type="term" value="P:protein polyubiquitination"/>
    <property type="evidence" value="ECO:0007669"/>
    <property type="project" value="TreeGrafter"/>
</dbReference>
<feature type="repeat" description="NHL" evidence="2">
    <location>
        <begin position="75"/>
        <end position="106"/>
    </location>
</feature>
<dbReference type="Pfam" id="PF01436">
    <property type="entry name" value="NHL"/>
    <property type="match status" value="2"/>
</dbReference>
<evidence type="ECO:0000313" key="4">
    <source>
        <dbReference type="EMBL" id="CAF1456413.1"/>
    </source>
</evidence>
<dbReference type="Proteomes" id="UP000663877">
    <property type="component" value="Unassembled WGS sequence"/>
</dbReference>
<dbReference type="InterPro" id="IPR011042">
    <property type="entry name" value="6-blade_b-propeller_TolB-like"/>
</dbReference>
<protein>
    <submittedName>
        <fullName evidence="3">Uncharacterized protein</fullName>
    </submittedName>
</protein>
<evidence type="ECO:0000313" key="7">
    <source>
        <dbReference type="Proteomes" id="UP000663877"/>
    </source>
</evidence>
<dbReference type="InterPro" id="IPR001258">
    <property type="entry name" value="NHL_repeat"/>
</dbReference>
<dbReference type="PROSITE" id="PS51125">
    <property type="entry name" value="NHL"/>
    <property type="match status" value="1"/>
</dbReference>
<evidence type="ECO:0000256" key="2">
    <source>
        <dbReference type="PROSITE-ProRule" id="PRU00504"/>
    </source>
</evidence>
<comment type="caution">
    <text evidence="3">The sequence shown here is derived from an EMBL/GenBank/DDBJ whole genome shotgun (WGS) entry which is preliminary data.</text>
</comment>
<dbReference type="OrthoDB" id="342730at2759"/>
<dbReference type="AlphaFoldDB" id="A0A814UX57"/>
<dbReference type="EMBL" id="CAJNOM010000491">
    <property type="protein sequence ID" value="CAF1467286.1"/>
    <property type="molecule type" value="Genomic_DNA"/>
</dbReference>
<evidence type="ECO:0000313" key="5">
    <source>
        <dbReference type="EMBL" id="CAF1467286.1"/>
    </source>
</evidence>
<keyword evidence="6" id="KW-1185">Reference proteome</keyword>
<dbReference type="PANTHER" id="PTHR24104:SF25">
    <property type="entry name" value="PROTEIN LIN-41"/>
    <property type="match status" value="1"/>
</dbReference>
<proteinExistence type="predicted"/>
<reference evidence="3" key="1">
    <citation type="submission" date="2021-02" db="EMBL/GenBank/DDBJ databases">
        <authorList>
            <person name="Nowell W R."/>
        </authorList>
    </citation>
    <scope>NUCLEOTIDE SEQUENCE</scope>
</reference>
<dbReference type="GO" id="GO:0008270">
    <property type="term" value="F:zinc ion binding"/>
    <property type="evidence" value="ECO:0007669"/>
    <property type="project" value="UniProtKB-KW"/>
</dbReference>
<evidence type="ECO:0000313" key="3">
    <source>
        <dbReference type="EMBL" id="CAF1179027.1"/>
    </source>
</evidence>
<evidence type="ECO:0000313" key="6">
    <source>
        <dbReference type="Proteomes" id="UP000663832"/>
    </source>
</evidence>
<dbReference type="EMBL" id="CAJNOM010000471">
    <property type="protein sequence ID" value="CAF1456413.1"/>
    <property type="molecule type" value="Genomic_DNA"/>
</dbReference>
<name>A0A814UX57_9BILA</name>
<dbReference type="PANTHER" id="PTHR24104">
    <property type="entry name" value="E3 UBIQUITIN-PROTEIN LIGASE NHLRC1-RELATED"/>
    <property type="match status" value="1"/>
</dbReference>
<dbReference type="GO" id="GO:0043161">
    <property type="term" value="P:proteasome-mediated ubiquitin-dependent protein catabolic process"/>
    <property type="evidence" value="ECO:0007669"/>
    <property type="project" value="TreeGrafter"/>
</dbReference>
<dbReference type="SUPFAM" id="SSF63829">
    <property type="entry name" value="Calcium-dependent phosphotriesterase"/>
    <property type="match status" value="1"/>
</dbReference>
<organism evidence="3 7">
    <name type="scientific">Adineta steineri</name>
    <dbReference type="NCBI Taxonomy" id="433720"/>
    <lineage>
        <taxon>Eukaryota</taxon>
        <taxon>Metazoa</taxon>
        <taxon>Spiralia</taxon>
        <taxon>Gnathifera</taxon>
        <taxon>Rotifera</taxon>
        <taxon>Eurotatoria</taxon>
        <taxon>Bdelloidea</taxon>
        <taxon>Adinetida</taxon>
        <taxon>Adinetidae</taxon>
        <taxon>Adineta</taxon>
    </lineage>
</organism>
<keyword evidence="1" id="KW-0677">Repeat</keyword>
<accession>A0A814UX57</accession>
<evidence type="ECO:0000256" key="1">
    <source>
        <dbReference type="ARBA" id="ARBA00022737"/>
    </source>
</evidence>
<dbReference type="GO" id="GO:0061630">
    <property type="term" value="F:ubiquitin protein ligase activity"/>
    <property type="evidence" value="ECO:0007669"/>
    <property type="project" value="TreeGrafter"/>
</dbReference>
<dbReference type="InterPro" id="IPR050952">
    <property type="entry name" value="TRIM-NHL_E3_ligases"/>
</dbReference>
<dbReference type="EMBL" id="CAJNOI010000201">
    <property type="protein sequence ID" value="CAF1179027.1"/>
    <property type="molecule type" value="Genomic_DNA"/>
</dbReference>